<gene>
    <name evidence="2" type="ORF">FBQ74_03650</name>
</gene>
<feature type="transmembrane region" description="Helical" evidence="1">
    <location>
        <begin position="130"/>
        <end position="148"/>
    </location>
</feature>
<keyword evidence="1" id="KW-0812">Transmembrane</keyword>
<sequence>MNDAKQVSIVPHILFGMFILELIFLMVKKVSLALYSPFDLFEKLFPIIAIGLLVAVIKPRLNYKWWAALMLYLGYLMYGIAISLANQKGIKIILVQLYHELKFFPMVMLFAVARCDEIWTKRTIKMIKPLILLCILLIFFQAGAPGAYDAVFSSGGHFEPGHLGGRLVPRFVGWFWHPGQSALFFTIAAVLISVEYHKGNLRFGNSLVFLCIVFVFCAIQRLELMLLFMALMALKVQRAFNIDYRFILAVIVFAFFTWLISYLSWDKDNVWYVLENFESPRVIFLVEAVFVLFESNFWGGGWGTIGSHAAADVANVYEYNAMKDLWWVKLGQYFYDTYWPHVIGETGVPGYFLLLLSMTFMVCALERPEASLLLFLLLLTSALSSNAQSLYHLTIFGWFITLFESDPYGWRHSKSQAANHY</sequence>
<feature type="transmembrane region" description="Helical" evidence="1">
    <location>
        <begin position="348"/>
        <end position="365"/>
    </location>
</feature>
<name>A0A5B7YDE8_9ALTE</name>
<protein>
    <submittedName>
        <fullName evidence="2">Uncharacterized protein</fullName>
    </submittedName>
</protein>
<evidence type="ECO:0000256" key="1">
    <source>
        <dbReference type="SAM" id="Phobius"/>
    </source>
</evidence>
<keyword evidence="1" id="KW-1133">Transmembrane helix</keyword>
<dbReference type="AlphaFoldDB" id="A0A5B7YDE8"/>
<accession>A0A5B7YDE8</accession>
<keyword evidence="1" id="KW-0472">Membrane</keyword>
<dbReference type="OrthoDB" id="4981425at2"/>
<reference evidence="2 3" key="1">
    <citation type="submission" date="2019-04" db="EMBL/GenBank/DDBJ databases">
        <title>Salinimonas iocasae sp. nov., a halophilic bacterium isolated from the outer tube casing of tubeworms in Okinawa Trough.</title>
        <authorList>
            <person name="Zhang H."/>
            <person name="Wang H."/>
            <person name="Li C."/>
        </authorList>
    </citation>
    <scope>NUCLEOTIDE SEQUENCE [LARGE SCALE GENOMIC DNA]</scope>
    <source>
        <strain evidence="2 3">KX18D6</strain>
    </source>
</reference>
<feature type="transmembrane region" description="Helical" evidence="1">
    <location>
        <begin position="207"/>
        <end position="234"/>
    </location>
</feature>
<organism evidence="2 3">
    <name type="scientific">Salinimonas iocasae</name>
    <dbReference type="NCBI Taxonomy" id="2572577"/>
    <lineage>
        <taxon>Bacteria</taxon>
        <taxon>Pseudomonadati</taxon>
        <taxon>Pseudomonadota</taxon>
        <taxon>Gammaproteobacteria</taxon>
        <taxon>Alteromonadales</taxon>
        <taxon>Alteromonadaceae</taxon>
        <taxon>Alteromonas/Salinimonas group</taxon>
        <taxon>Salinimonas</taxon>
    </lineage>
</organism>
<evidence type="ECO:0000313" key="3">
    <source>
        <dbReference type="Proteomes" id="UP000304912"/>
    </source>
</evidence>
<dbReference type="EMBL" id="CP039852">
    <property type="protein sequence ID" value="QCZ92619.1"/>
    <property type="molecule type" value="Genomic_DNA"/>
</dbReference>
<dbReference type="KEGG" id="salk:FBQ74_03650"/>
<feature type="transmembrane region" description="Helical" evidence="1">
    <location>
        <begin position="246"/>
        <end position="265"/>
    </location>
</feature>
<dbReference type="Proteomes" id="UP000304912">
    <property type="component" value="Chromosome"/>
</dbReference>
<evidence type="ECO:0000313" key="2">
    <source>
        <dbReference type="EMBL" id="QCZ92619.1"/>
    </source>
</evidence>
<feature type="transmembrane region" description="Helical" evidence="1">
    <location>
        <begin position="40"/>
        <end position="57"/>
    </location>
</feature>
<feature type="transmembrane region" description="Helical" evidence="1">
    <location>
        <begin position="6"/>
        <end position="28"/>
    </location>
</feature>
<dbReference type="RefSeq" id="WP_139755371.1">
    <property type="nucleotide sequence ID" value="NZ_CP039852.1"/>
</dbReference>
<keyword evidence="3" id="KW-1185">Reference proteome</keyword>
<feature type="transmembrane region" description="Helical" evidence="1">
    <location>
        <begin position="372"/>
        <end position="400"/>
    </location>
</feature>
<feature type="transmembrane region" description="Helical" evidence="1">
    <location>
        <begin position="63"/>
        <end position="85"/>
    </location>
</feature>
<proteinExistence type="predicted"/>